<reference evidence="3 4" key="1">
    <citation type="submission" date="2024-07" db="EMBL/GenBank/DDBJ databases">
        <title>Uliginosibacterium flavum JJ3220;KACC:17644.</title>
        <authorList>
            <person name="Kim M.K."/>
        </authorList>
    </citation>
    <scope>NUCLEOTIDE SEQUENCE [LARGE SCALE GENOMIC DNA]</scope>
    <source>
        <strain evidence="3 4">KACC:17644</strain>
    </source>
</reference>
<evidence type="ECO:0000313" key="4">
    <source>
        <dbReference type="Proteomes" id="UP001549691"/>
    </source>
</evidence>
<keyword evidence="2" id="KW-1133">Transmembrane helix</keyword>
<protein>
    <submittedName>
        <fullName evidence="3">Uncharacterized protein</fullName>
    </submittedName>
</protein>
<evidence type="ECO:0000256" key="1">
    <source>
        <dbReference type="SAM" id="MobiDB-lite"/>
    </source>
</evidence>
<gene>
    <name evidence="3" type="ORF">ABXR19_00425</name>
</gene>
<comment type="caution">
    <text evidence="3">The sequence shown here is derived from an EMBL/GenBank/DDBJ whole genome shotgun (WGS) entry which is preliminary data.</text>
</comment>
<dbReference type="Proteomes" id="UP001549691">
    <property type="component" value="Unassembled WGS sequence"/>
</dbReference>
<evidence type="ECO:0000256" key="2">
    <source>
        <dbReference type="SAM" id="Phobius"/>
    </source>
</evidence>
<feature type="region of interest" description="Disordered" evidence="1">
    <location>
        <begin position="169"/>
        <end position="194"/>
    </location>
</feature>
<organism evidence="3 4">
    <name type="scientific">Uliginosibacterium flavum</name>
    <dbReference type="NCBI Taxonomy" id="1396831"/>
    <lineage>
        <taxon>Bacteria</taxon>
        <taxon>Pseudomonadati</taxon>
        <taxon>Pseudomonadota</taxon>
        <taxon>Betaproteobacteria</taxon>
        <taxon>Rhodocyclales</taxon>
        <taxon>Zoogloeaceae</taxon>
        <taxon>Uliginosibacterium</taxon>
    </lineage>
</organism>
<evidence type="ECO:0000313" key="3">
    <source>
        <dbReference type="EMBL" id="MET7012635.1"/>
    </source>
</evidence>
<feature type="transmembrane region" description="Helical" evidence="2">
    <location>
        <begin position="93"/>
        <end position="115"/>
    </location>
</feature>
<keyword evidence="4" id="KW-1185">Reference proteome</keyword>
<proteinExistence type="predicted"/>
<accession>A0ABV2TFD3</accession>
<name>A0ABV2TFD3_9RHOO</name>
<keyword evidence="2" id="KW-0812">Transmembrane</keyword>
<sequence>MTVILPRKAAAPSLATPAPPPVLEAADGATVILSAGKATKPTPLVNDMATPTMRSPERTAQADMSLRMPPVSMALERERQHGDEEAEKKGKTVLVAVFSAIALLVLIALGMGWYLTRESAPPKPVAEPAEASAPLAEPQVAPPVMVEQSVPVPASAPVLELAPALVPESASAPEPVAVPDKPVSKPKAARKLSEEEEYLRQIRRQLGQ</sequence>
<dbReference type="EMBL" id="JBEWZI010000001">
    <property type="protein sequence ID" value="MET7012635.1"/>
    <property type="molecule type" value="Genomic_DNA"/>
</dbReference>
<keyword evidence="2" id="KW-0472">Membrane</keyword>